<dbReference type="Gene3D" id="3.30.710.10">
    <property type="entry name" value="Potassium Channel Kv1.1, Chain A"/>
    <property type="match status" value="1"/>
</dbReference>
<dbReference type="Pfam" id="PF00651">
    <property type="entry name" value="BTB"/>
    <property type="match status" value="1"/>
</dbReference>
<gene>
    <name evidence="2" type="ORF">X975_27027</name>
</gene>
<dbReference type="SUPFAM" id="SSF54695">
    <property type="entry name" value="POZ domain"/>
    <property type="match status" value="1"/>
</dbReference>
<proteinExistence type="predicted"/>
<feature type="non-terminal residue" evidence="2">
    <location>
        <position position="324"/>
    </location>
</feature>
<dbReference type="EMBL" id="KK120707">
    <property type="protein sequence ID" value="KFM78875.1"/>
    <property type="molecule type" value="Genomic_DNA"/>
</dbReference>
<dbReference type="AlphaFoldDB" id="A0A087UND6"/>
<dbReference type="GO" id="GO:0005829">
    <property type="term" value="C:cytosol"/>
    <property type="evidence" value="ECO:0007669"/>
    <property type="project" value="TreeGrafter"/>
</dbReference>
<keyword evidence="3" id="KW-1185">Reference proteome</keyword>
<dbReference type="PANTHER" id="PTHR45774">
    <property type="entry name" value="BTB/POZ DOMAIN-CONTAINING"/>
    <property type="match status" value="1"/>
</dbReference>
<protein>
    <submittedName>
        <fullName evidence="2">BTB/POZ domain-containing protein 2</fullName>
    </submittedName>
</protein>
<evidence type="ECO:0000259" key="1">
    <source>
        <dbReference type="PROSITE" id="PS50097"/>
    </source>
</evidence>
<name>A0A087UND6_STEMI</name>
<dbReference type="InterPro" id="IPR000210">
    <property type="entry name" value="BTB/POZ_dom"/>
</dbReference>
<dbReference type="OMA" id="WRTNCER"/>
<dbReference type="OrthoDB" id="6409809at2759"/>
<dbReference type="InterPro" id="IPR011705">
    <property type="entry name" value="BACK"/>
</dbReference>
<dbReference type="Proteomes" id="UP000054359">
    <property type="component" value="Unassembled WGS sequence"/>
</dbReference>
<accession>A0A087UND6</accession>
<dbReference type="Pfam" id="PF07707">
    <property type="entry name" value="BACK"/>
    <property type="match status" value="1"/>
</dbReference>
<evidence type="ECO:0000313" key="3">
    <source>
        <dbReference type="Proteomes" id="UP000054359"/>
    </source>
</evidence>
<feature type="domain" description="BTB" evidence="1">
    <location>
        <begin position="44"/>
        <end position="114"/>
    </location>
</feature>
<dbReference type="SMART" id="SM00225">
    <property type="entry name" value="BTB"/>
    <property type="match status" value="1"/>
</dbReference>
<evidence type="ECO:0000313" key="2">
    <source>
        <dbReference type="EMBL" id="KFM78875.1"/>
    </source>
</evidence>
<dbReference type="PANTHER" id="PTHR45774:SF4">
    <property type="entry name" value="AXUNDEAD, ISOFORM F"/>
    <property type="match status" value="1"/>
</dbReference>
<sequence>MKRSTVFLDLQNKRTSAFARGDWRTNCERLTDAWGKARREGRFTDVTFSVESDEDKQVFQAHKCVLAFGSPVFEAMFYGGIPEQNNPISIIGITPAAFENLLRYLYSEPITLEATSCAFDTYEAAERYDVPQLRKQCDDYISRANLNDYSVWTVLSKAVFYNMAQTKVTSLNYVSKNAEKLLLLKEFQNLTLDVVHKILECERLQISEFKLLLALTSWGVANKKNGPLSEFLKPLLKEVCYNKISTNDFCKFIEIYPNAFSAIDALALMKHIHCSTYKKPNWCSSNRHPTMYRVPRCNVSPPPFLHRTVEYDPLIKYFAKICQG</sequence>
<dbReference type="Gene3D" id="1.25.40.420">
    <property type="match status" value="1"/>
</dbReference>
<dbReference type="PROSITE" id="PS50097">
    <property type="entry name" value="BTB"/>
    <property type="match status" value="1"/>
</dbReference>
<dbReference type="STRING" id="407821.A0A087UND6"/>
<reference evidence="2 3" key="1">
    <citation type="submission" date="2013-11" db="EMBL/GenBank/DDBJ databases">
        <title>Genome sequencing of Stegodyphus mimosarum.</title>
        <authorList>
            <person name="Bechsgaard J."/>
        </authorList>
    </citation>
    <scope>NUCLEOTIDE SEQUENCE [LARGE SCALE GENOMIC DNA]</scope>
</reference>
<dbReference type="InterPro" id="IPR011333">
    <property type="entry name" value="SKP1/BTB/POZ_sf"/>
</dbReference>
<organism evidence="2 3">
    <name type="scientific">Stegodyphus mimosarum</name>
    <name type="common">African social velvet spider</name>
    <dbReference type="NCBI Taxonomy" id="407821"/>
    <lineage>
        <taxon>Eukaryota</taxon>
        <taxon>Metazoa</taxon>
        <taxon>Ecdysozoa</taxon>
        <taxon>Arthropoda</taxon>
        <taxon>Chelicerata</taxon>
        <taxon>Arachnida</taxon>
        <taxon>Araneae</taxon>
        <taxon>Araneomorphae</taxon>
        <taxon>Entelegynae</taxon>
        <taxon>Eresoidea</taxon>
        <taxon>Eresidae</taxon>
        <taxon>Stegodyphus</taxon>
    </lineage>
</organism>
<dbReference type="GO" id="GO:0022008">
    <property type="term" value="P:neurogenesis"/>
    <property type="evidence" value="ECO:0007669"/>
    <property type="project" value="TreeGrafter"/>
</dbReference>